<dbReference type="STRING" id="416450.A0A1V6PPS5"/>
<dbReference type="EMBL" id="MDYN01000071">
    <property type="protein sequence ID" value="OQD78931.1"/>
    <property type="molecule type" value="Genomic_DNA"/>
</dbReference>
<dbReference type="InterPro" id="IPR001584">
    <property type="entry name" value="Integrase_cat-core"/>
</dbReference>
<dbReference type="PANTHER" id="PTHR42648:SF11">
    <property type="entry name" value="TRANSPOSON TY4-P GAG-POL POLYPROTEIN"/>
    <property type="match status" value="1"/>
</dbReference>
<feature type="region of interest" description="Disordered" evidence="16">
    <location>
        <begin position="665"/>
        <end position="730"/>
    </location>
</feature>
<dbReference type="GO" id="GO:0003723">
    <property type="term" value="F:RNA binding"/>
    <property type="evidence" value="ECO:0007669"/>
    <property type="project" value="UniProtKB-KW"/>
</dbReference>
<dbReference type="GO" id="GO:0004519">
    <property type="term" value="F:endonuclease activity"/>
    <property type="evidence" value="ECO:0007669"/>
    <property type="project" value="UniProtKB-KW"/>
</dbReference>
<keyword evidence="4" id="KW-0479">Metal-binding</keyword>
<dbReference type="Pfam" id="PF25597">
    <property type="entry name" value="SH3_retrovirus"/>
    <property type="match status" value="1"/>
</dbReference>
<dbReference type="GO" id="GO:0003964">
    <property type="term" value="F:RNA-directed DNA polymerase activity"/>
    <property type="evidence" value="ECO:0007669"/>
    <property type="project" value="UniProtKB-KW"/>
</dbReference>
<keyword evidence="1" id="KW-0815">Transposition</keyword>
<evidence type="ECO:0000256" key="7">
    <source>
        <dbReference type="ARBA" id="ARBA00022842"/>
    </source>
</evidence>
<dbReference type="GO" id="GO:0006310">
    <property type="term" value="P:DNA recombination"/>
    <property type="evidence" value="ECO:0007669"/>
    <property type="project" value="UniProtKB-KW"/>
</dbReference>
<dbReference type="Gene3D" id="3.30.420.10">
    <property type="entry name" value="Ribonuclease H-like superfamily/Ribonuclease H"/>
    <property type="match status" value="1"/>
</dbReference>
<protein>
    <recommendedName>
        <fullName evidence="17">Integrase catalytic domain-containing protein</fullName>
    </recommendedName>
</protein>
<evidence type="ECO:0000256" key="13">
    <source>
        <dbReference type="ARBA" id="ARBA00023172"/>
    </source>
</evidence>
<dbReference type="GO" id="GO:0032196">
    <property type="term" value="P:transposition"/>
    <property type="evidence" value="ECO:0007669"/>
    <property type="project" value="UniProtKB-KW"/>
</dbReference>
<evidence type="ECO:0000256" key="12">
    <source>
        <dbReference type="ARBA" id="ARBA00023125"/>
    </source>
</evidence>
<dbReference type="GO" id="GO:0046872">
    <property type="term" value="F:metal ion binding"/>
    <property type="evidence" value="ECO:0007669"/>
    <property type="project" value="UniProtKB-KW"/>
</dbReference>
<comment type="catalytic activity">
    <reaction evidence="14">
        <text>DNA(n) + a 2'-deoxyribonucleoside 5'-triphosphate = DNA(n+1) + diphosphate</text>
        <dbReference type="Rhea" id="RHEA:22508"/>
        <dbReference type="Rhea" id="RHEA-COMP:17339"/>
        <dbReference type="Rhea" id="RHEA-COMP:17340"/>
        <dbReference type="ChEBI" id="CHEBI:33019"/>
        <dbReference type="ChEBI" id="CHEBI:61560"/>
        <dbReference type="ChEBI" id="CHEBI:173112"/>
        <dbReference type="EC" id="2.7.7.49"/>
    </reaction>
</comment>
<feature type="compositionally biased region" description="Basic residues" evidence="16">
    <location>
        <begin position="185"/>
        <end position="204"/>
    </location>
</feature>
<organism evidence="18 19">
    <name type="scientific">Penicillium antarcticum</name>
    <dbReference type="NCBI Taxonomy" id="416450"/>
    <lineage>
        <taxon>Eukaryota</taxon>
        <taxon>Fungi</taxon>
        <taxon>Dikarya</taxon>
        <taxon>Ascomycota</taxon>
        <taxon>Pezizomycotina</taxon>
        <taxon>Eurotiomycetes</taxon>
        <taxon>Eurotiomycetidae</taxon>
        <taxon>Eurotiales</taxon>
        <taxon>Aspergillaceae</taxon>
        <taxon>Penicillium</taxon>
    </lineage>
</organism>
<dbReference type="Proteomes" id="UP000191672">
    <property type="component" value="Unassembled WGS sequence"/>
</dbReference>
<dbReference type="GO" id="GO:0015074">
    <property type="term" value="P:DNA integration"/>
    <property type="evidence" value="ECO:0007669"/>
    <property type="project" value="UniProtKB-KW"/>
</dbReference>
<keyword evidence="10" id="KW-0695">RNA-directed DNA polymerase</keyword>
<evidence type="ECO:0000256" key="6">
    <source>
        <dbReference type="ARBA" id="ARBA00022801"/>
    </source>
</evidence>
<dbReference type="SUPFAM" id="SSF53098">
    <property type="entry name" value="Ribonuclease H-like"/>
    <property type="match status" value="1"/>
</dbReference>
<comment type="caution">
    <text evidence="18">The sequence shown here is derived from an EMBL/GenBank/DDBJ whole genome shotgun (WGS) entry which is preliminary data.</text>
</comment>
<evidence type="ECO:0000259" key="17">
    <source>
        <dbReference type="PROSITE" id="PS50994"/>
    </source>
</evidence>
<keyword evidence="6" id="KW-0378">Hydrolase</keyword>
<evidence type="ECO:0000313" key="19">
    <source>
        <dbReference type="Proteomes" id="UP000191672"/>
    </source>
</evidence>
<evidence type="ECO:0000256" key="8">
    <source>
        <dbReference type="ARBA" id="ARBA00022884"/>
    </source>
</evidence>
<keyword evidence="7" id="KW-0460">Magnesium</keyword>
<keyword evidence="8" id="KW-0694">RNA-binding</keyword>
<evidence type="ECO:0000256" key="1">
    <source>
        <dbReference type="ARBA" id="ARBA00022578"/>
    </source>
</evidence>
<evidence type="ECO:0000313" key="18">
    <source>
        <dbReference type="EMBL" id="OQD78931.1"/>
    </source>
</evidence>
<dbReference type="PROSITE" id="PS50994">
    <property type="entry name" value="INTEGRASE"/>
    <property type="match status" value="1"/>
</dbReference>
<keyword evidence="12" id="KW-0238">DNA-binding</keyword>
<feature type="domain" description="Integrase catalytic" evidence="17">
    <location>
        <begin position="505"/>
        <end position="594"/>
    </location>
</feature>
<dbReference type="InterPro" id="IPR039537">
    <property type="entry name" value="Retrotran_Ty1/copia-like"/>
</dbReference>
<sequence length="730" mass="80724">MSAALDRGTHQGAMGDDPGYPHMEDASMDAGDEPVSVSAGVARHQGTEEIDYADDLFKEIVTYVRGGNRSDNILINMYKLDDMRRDHYSSAEEYISDFKTQMNVLRKVKLALHPWWAIGLMIRQLQDELPGIAFIQDRLGNLAANANKTHSARQNTPKNNRHDAKNPANATDPPNQYTQSDRGGRGRGRGNNRAGQRGRGRGRGGRGDKAWSGEHTEHGSSAGGSGPRGAPPRGKDIYKYAMECREAENQRIDDQCSFCGYGPHNAKHCFYLQEAPQCDWVLSTAARSTSENPAEHVQEPGWLLDSGASRAITGDISDFIEFHEWDDQQSGYAYTDVHGKLTKTSGWGNLLIRAVLSDGSVNEALVKGYLDTSVSKDNKILSTEYLADHCGLYYNARTKVIEYGDGSTFGYANTSSGTPYLIGPKPGKYRISKFDQKPDLTGSGEGNYDIGKAFKTLKAYEIHRRLGHAGKPKTAATLENAELIEEGDVITDMDFDCEACIWRMDNGTEFTKFIKWGEKEGMKFEFTPPYTAEPNGIIERISGYVNDIARVMMIDAKLPEKLWPYAVETAIYTINRLANPKSGKSPIQVWREMLGIENAKPSLTHLRPWGSIAYVHIPKSKRVQSRKMAPRATKGHLMGYVGDHGHQFKVWDPISMKIVESRDVGFPQHGREDDDEHGEAPASAPRPLNPSGSGGGRPVSIQPSMPIDEDLPIKPKAIRPQQAALITPSP</sequence>
<evidence type="ECO:0000256" key="16">
    <source>
        <dbReference type="SAM" id="MobiDB-lite"/>
    </source>
</evidence>
<dbReference type="InterPro" id="IPR012337">
    <property type="entry name" value="RNaseH-like_sf"/>
</dbReference>
<dbReference type="GO" id="GO:0003887">
    <property type="term" value="F:DNA-directed DNA polymerase activity"/>
    <property type="evidence" value="ECO:0007669"/>
    <property type="project" value="UniProtKB-KW"/>
</dbReference>
<evidence type="ECO:0000256" key="11">
    <source>
        <dbReference type="ARBA" id="ARBA00022932"/>
    </source>
</evidence>
<keyword evidence="13" id="KW-0233">DNA recombination</keyword>
<dbReference type="InterPro" id="IPR057670">
    <property type="entry name" value="SH3_retrovirus"/>
</dbReference>
<feature type="region of interest" description="Disordered" evidence="16">
    <location>
        <begin position="1"/>
        <end position="37"/>
    </location>
</feature>
<keyword evidence="2" id="KW-0548">Nucleotidyltransferase</keyword>
<keyword evidence="11" id="KW-0808">Transferase</keyword>
<dbReference type="GO" id="GO:0016787">
    <property type="term" value="F:hydrolase activity"/>
    <property type="evidence" value="ECO:0007669"/>
    <property type="project" value="UniProtKB-KW"/>
</dbReference>
<comment type="catalytic activity">
    <reaction evidence="15">
        <text>DNA(n) + a 2'-deoxyribonucleoside 5'-triphosphate = DNA(n+1) + diphosphate</text>
        <dbReference type="Rhea" id="RHEA:22508"/>
        <dbReference type="Rhea" id="RHEA-COMP:17339"/>
        <dbReference type="Rhea" id="RHEA-COMP:17340"/>
        <dbReference type="ChEBI" id="CHEBI:33019"/>
        <dbReference type="ChEBI" id="CHEBI:61560"/>
        <dbReference type="ChEBI" id="CHEBI:173112"/>
        <dbReference type="EC" id="2.7.7.7"/>
    </reaction>
</comment>
<keyword evidence="11" id="KW-0239">DNA-directed DNA polymerase</keyword>
<feature type="region of interest" description="Disordered" evidence="16">
    <location>
        <begin position="148"/>
        <end position="234"/>
    </location>
</feature>
<gene>
    <name evidence="18" type="ORF">PENANT_c071G04033</name>
</gene>
<evidence type="ECO:0000256" key="14">
    <source>
        <dbReference type="ARBA" id="ARBA00048173"/>
    </source>
</evidence>
<reference evidence="19" key="1">
    <citation type="journal article" date="2017" name="Nat. Microbiol.">
        <title>Global analysis of biosynthetic gene clusters reveals vast potential of secondary metabolite production in Penicillium species.</title>
        <authorList>
            <person name="Nielsen J.C."/>
            <person name="Grijseels S."/>
            <person name="Prigent S."/>
            <person name="Ji B."/>
            <person name="Dainat J."/>
            <person name="Nielsen K.F."/>
            <person name="Frisvad J.C."/>
            <person name="Workman M."/>
            <person name="Nielsen J."/>
        </authorList>
    </citation>
    <scope>NUCLEOTIDE SEQUENCE [LARGE SCALE GENOMIC DNA]</scope>
    <source>
        <strain evidence="19">IBT 31811</strain>
    </source>
</reference>
<dbReference type="GO" id="GO:0005634">
    <property type="term" value="C:nucleus"/>
    <property type="evidence" value="ECO:0007669"/>
    <property type="project" value="UniProtKB-ARBA"/>
</dbReference>
<keyword evidence="5" id="KW-0255">Endonuclease</keyword>
<proteinExistence type="predicted"/>
<name>A0A1V6PPS5_9EURO</name>
<feature type="compositionally biased region" description="Basic and acidic residues" evidence="16">
    <location>
        <begin position="205"/>
        <end position="218"/>
    </location>
</feature>
<evidence type="ECO:0000256" key="5">
    <source>
        <dbReference type="ARBA" id="ARBA00022759"/>
    </source>
</evidence>
<evidence type="ECO:0000256" key="2">
    <source>
        <dbReference type="ARBA" id="ARBA00022695"/>
    </source>
</evidence>
<keyword evidence="3" id="KW-0540">Nuclease</keyword>
<feature type="compositionally biased region" description="Polar residues" evidence="16">
    <location>
        <begin position="168"/>
        <end position="181"/>
    </location>
</feature>
<evidence type="ECO:0000256" key="3">
    <source>
        <dbReference type="ARBA" id="ARBA00022722"/>
    </source>
</evidence>
<evidence type="ECO:0000256" key="9">
    <source>
        <dbReference type="ARBA" id="ARBA00022908"/>
    </source>
</evidence>
<keyword evidence="9" id="KW-0229">DNA integration</keyword>
<accession>A0A1V6PPS5</accession>
<evidence type="ECO:0000256" key="4">
    <source>
        <dbReference type="ARBA" id="ARBA00022723"/>
    </source>
</evidence>
<feature type="compositionally biased region" description="Polar residues" evidence="16">
    <location>
        <begin position="148"/>
        <end position="158"/>
    </location>
</feature>
<dbReference type="GO" id="GO:0003677">
    <property type="term" value="F:DNA binding"/>
    <property type="evidence" value="ECO:0007669"/>
    <property type="project" value="UniProtKB-KW"/>
</dbReference>
<dbReference type="PANTHER" id="PTHR42648">
    <property type="entry name" value="TRANSPOSASE, PUTATIVE-RELATED"/>
    <property type="match status" value="1"/>
</dbReference>
<evidence type="ECO:0000256" key="15">
    <source>
        <dbReference type="ARBA" id="ARBA00049244"/>
    </source>
</evidence>
<dbReference type="InterPro" id="IPR036397">
    <property type="entry name" value="RNaseH_sf"/>
</dbReference>
<dbReference type="AlphaFoldDB" id="A0A1V6PPS5"/>
<evidence type="ECO:0000256" key="10">
    <source>
        <dbReference type="ARBA" id="ARBA00022918"/>
    </source>
</evidence>
<keyword evidence="19" id="KW-1185">Reference proteome</keyword>